<evidence type="ECO:0008006" key="3">
    <source>
        <dbReference type="Google" id="ProtNLM"/>
    </source>
</evidence>
<accession>A0A5C7AYT8</accession>
<dbReference type="EMBL" id="VOSB01000059">
    <property type="protein sequence ID" value="TXE13980.1"/>
    <property type="molecule type" value="Genomic_DNA"/>
</dbReference>
<evidence type="ECO:0000313" key="1">
    <source>
        <dbReference type="EMBL" id="TXE13980.1"/>
    </source>
</evidence>
<dbReference type="STRING" id="1123037.GCA_000425305_03374"/>
<evidence type="ECO:0000313" key="2">
    <source>
        <dbReference type="Proteomes" id="UP000321938"/>
    </source>
</evidence>
<name>A0A5C7AYT8_9FLAO</name>
<comment type="caution">
    <text evidence="1">The sequence shown here is derived from an EMBL/GenBank/DDBJ whole genome shotgun (WGS) entry which is preliminary data.</text>
</comment>
<dbReference type="Proteomes" id="UP000321938">
    <property type="component" value="Unassembled WGS sequence"/>
</dbReference>
<dbReference type="RefSeq" id="WP_147232219.1">
    <property type="nucleotide sequence ID" value="NZ_VOSB01000059.1"/>
</dbReference>
<sequence>MNKLIVIFILGCLVFSCKTNTIINNKSNGYLIINKIVTQTKKQFLNRTLTLDSLNDNEYVISIIKELEKYQKINDSYKLDSLKHSLGIIKGDSILNLIFNKEEYEYLISQKENSPWDLNLIDKLDINENNEDIKQVLHIGKPIYTKNNDFALVYFYKSTRLGISIYIKKKRIG</sequence>
<dbReference type="PROSITE" id="PS51257">
    <property type="entry name" value="PROKAR_LIPOPROTEIN"/>
    <property type="match status" value="1"/>
</dbReference>
<gene>
    <name evidence="1" type="ORF">ES692_17755</name>
</gene>
<proteinExistence type="predicted"/>
<protein>
    <recommendedName>
        <fullName evidence="3">Lipoprotein</fullName>
    </recommendedName>
</protein>
<organism evidence="1 2">
    <name type="scientific">Psychroserpens burtonensis</name>
    <dbReference type="NCBI Taxonomy" id="49278"/>
    <lineage>
        <taxon>Bacteria</taxon>
        <taxon>Pseudomonadati</taxon>
        <taxon>Bacteroidota</taxon>
        <taxon>Flavobacteriia</taxon>
        <taxon>Flavobacteriales</taxon>
        <taxon>Flavobacteriaceae</taxon>
        <taxon>Psychroserpens</taxon>
    </lineage>
</organism>
<reference evidence="1 2" key="1">
    <citation type="submission" date="2019-08" db="EMBL/GenBank/DDBJ databases">
        <title>Genome of Psychroserpens burtonensis ACAM 167.</title>
        <authorList>
            <person name="Bowman J.P."/>
        </authorList>
    </citation>
    <scope>NUCLEOTIDE SEQUENCE [LARGE SCALE GENOMIC DNA]</scope>
    <source>
        <strain evidence="1 2">ACAM 167</strain>
    </source>
</reference>
<keyword evidence="2" id="KW-1185">Reference proteome</keyword>
<dbReference type="AlphaFoldDB" id="A0A5C7AYT8"/>